<evidence type="ECO:0000256" key="6">
    <source>
        <dbReference type="ARBA" id="ARBA00022782"/>
    </source>
</evidence>
<dbReference type="SUPFAM" id="SSF57501">
    <property type="entry name" value="Cystine-knot cytokines"/>
    <property type="match status" value="1"/>
</dbReference>
<dbReference type="CTD" id="33432"/>
<dbReference type="GO" id="GO:0051240">
    <property type="term" value="P:positive regulation of multicellular organismal process"/>
    <property type="evidence" value="ECO:0007669"/>
    <property type="project" value="UniProtKB-ARBA"/>
</dbReference>
<evidence type="ECO:0000313" key="16">
    <source>
        <dbReference type="RefSeq" id="XP_030766399.1"/>
    </source>
</evidence>
<keyword evidence="9" id="KW-0325">Glycoprotein</keyword>
<comment type="similarity">
    <text evidence="2 10">Belongs to the TGF-beta family.</text>
</comment>
<keyword evidence="7 10" id="KW-0339">Growth factor</keyword>
<evidence type="ECO:0000256" key="5">
    <source>
        <dbReference type="ARBA" id="ARBA00022729"/>
    </source>
</evidence>
<dbReference type="GO" id="GO:0051094">
    <property type="term" value="P:positive regulation of developmental process"/>
    <property type="evidence" value="ECO:0007669"/>
    <property type="project" value="UniProtKB-ARBA"/>
</dbReference>
<evidence type="ECO:0000259" key="13">
    <source>
        <dbReference type="PROSITE" id="PS51362"/>
    </source>
</evidence>
<dbReference type="Proteomes" id="UP000504635">
    <property type="component" value="Unplaced"/>
</dbReference>
<dbReference type="InterPro" id="IPR001111">
    <property type="entry name" value="TGF-b_propeptide"/>
</dbReference>
<dbReference type="OrthoDB" id="5987191at2759"/>
<evidence type="ECO:0000256" key="2">
    <source>
        <dbReference type="ARBA" id="ARBA00006656"/>
    </source>
</evidence>
<dbReference type="GeneID" id="115890345"/>
<dbReference type="GO" id="GO:0005615">
    <property type="term" value="C:extracellular space"/>
    <property type="evidence" value="ECO:0007669"/>
    <property type="project" value="TreeGrafter"/>
</dbReference>
<keyword evidence="4" id="KW-0964">Secreted</keyword>
<dbReference type="PANTHER" id="PTHR11848:SF263">
    <property type="entry name" value="PROTEIN DECAPENTAPLEGIC"/>
    <property type="match status" value="1"/>
</dbReference>
<feature type="signal peptide" evidence="12">
    <location>
        <begin position="1"/>
        <end position="17"/>
    </location>
</feature>
<evidence type="ECO:0000313" key="15">
    <source>
        <dbReference type="RefSeq" id="XP_030766398.1"/>
    </source>
</evidence>
<dbReference type="PANTHER" id="PTHR11848">
    <property type="entry name" value="TGF-BETA FAMILY"/>
    <property type="match status" value="1"/>
</dbReference>
<dbReference type="Gene3D" id="2.60.120.970">
    <property type="match status" value="1"/>
</dbReference>
<organism evidence="14 16">
    <name type="scientific">Sitophilus oryzae</name>
    <name type="common">Rice weevil</name>
    <name type="synonym">Curculio oryzae</name>
    <dbReference type="NCBI Taxonomy" id="7048"/>
    <lineage>
        <taxon>Eukaryota</taxon>
        <taxon>Metazoa</taxon>
        <taxon>Ecdysozoa</taxon>
        <taxon>Arthropoda</taxon>
        <taxon>Hexapoda</taxon>
        <taxon>Insecta</taxon>
        <taxon>Pterygota</taxon>
        <taxon>Neoptera</taxon>
        <taxon>Endopterygota</taxon>
        <taxon>Coleoptera</taxon>
        <taxon>Polyphaga</taxon>
        <taxon>Cucujiformia</taxon>
        <taxon>Curculionidae</taxon>
        <taxon>Dryophthorinae</taxon>
        <taxon>Sitophilus</taxon>
    </lineage>
</organism>
<dbReference type="SMART" id="SM00204">
    <property type="entry name" value="TGFB"/>
    <property type="match status" value="1"/>
</dbReference>
<dbReference type="InterPro" id="IPR029034">
    <property type="entry name" value="Cystine-knot_cytokine"/>
</dbReference>
<keyword evidence="3" id="KW-0217">Developmental protein</keyword>
<name>A0A6J2YT00_SITOR</name>
<evidence type="ECO:0000256" key="4">
    <source>
        <dbReference type="ARBA" id="ARBA00022525"/>
    </source>
</evidence>
<evidence type="ECO:0000256" key="3">
    <source>
        <dbReference type="ARBA" id="ARBA00022473"/>
    </source>
</evidence>
<keyword evidence="6" id="KW-0221">Differentiation</keyword>
<dbReference type="AlphaFoldDB" id="A0A6J2YT00"/>
<comment type="subcellular location">
    <subcellularLocation>
        <location evidence="1">Secreted</location>
    </subcellularLocation>
</comment>
<dbReference type="InterPro" id="IPR017948">
    <property type="entry name" value="TGFb_CS"/>
</dbReference>
<proteinExistence type="inferred from homology"/>
<dbReference type="GO" id="GO:0005125">
    <property type="term" value="F:cytokine activity"/>
    <property type="evidence" value="ECO:0007669"/>
    <property type="project" value="TreeGrafter"/>
</dbReference>
<evidence type="ECO:0000313" key="14">
    <source>
        <dbReference type="Proteomes" id="UP000504635"/>
    </source>
</evidence>
<keyword evidence="14" id="KW-1185">Reference proteome</keyword>
<keyword evidence="5 12" id="KW-0732">Signal</keyword>
<evidence type="ECO:0000256" key="11">
    <source>
        <dbReference type="SAM" id="MobiDB-lite"/>
    </source>
</evidence>
<evidence type="ECO:0000256" key="12">
    <source>
        <dbReference type="SAM" id="SignalP"/>
    </source>
</evidence>
<feature type="chain" id="PRO_5044642942" evidence="12">
    <location>
        <begin position="18"/>
        <end position="407"/>
    </location>
</feature>
<evidence type="ECO:0000256" key="10">
    <source>
        <dbReference type="RuleBase" id="RU000354"/>
    </source>
</evidence>
<evidence type="ECO:0000256" key="7">
    <source>
        <dbReference type="ARBA" id="ARBA00023030"/>
    </source>
</evidence>
<dbReference type="Pfam" id="PF00019">
    <property type="entry name" value="TGF_beta"/>
    <property type="match status" value="1"/>
</dbReference>
<feature type="domain" description="TGF-beta family profile" evidence="13">
    <location>
        <begin position="288"/>
        <end position="407"/>
    </location>
</feature>
<dbReference type="Pfam" id="PF00688">
    <property type="entry name" value="TGFb_propeptide"/>
    <property type="match status" value="1"/>
</dbReference>
<dbReference type="InterPro" id="IPR001839">
    <property type="entry name" value="TGF-b_C"/>
</dbReference>
<dbReference type="GO" id="GO:0030154">
    <property type="term" value="P:cell differentiation"/>
    <property type="evidence" value="ECO:0007669"/>
    <property type="project" value="UniProtKB-KW"/>
</dbReference>
<evidence type="ECO:0000256" key="9">
    <source>
        <dbReference type="ARBA" id="ARBA00023180"/>
    </source>
</evidence>
<evidence type="ECO:0000256" key="8">
    <source>
        <dbReference type="ARBA" id="ARBA00023157"/>
    </source>
</evidence>
<evidence type="ECO:0000256" key="1">
    <source>
        <dbReference type="ARBA" id="ARBA00004613"/>
    </source>
</evidence>
<gene>
    <name evidence="15 16" type="primary">LOC115890345</name>
</gene>
<dbReference type="KEGG" id="soy:115890345"/>
<feature type="region of interest" description="Disordered" evidence="11">
    <location>
        <begin position="22"/>
        <end position="44"/>
    </location>
</feature>
<reference evidence="15 16" key="1">
    <citation type="submission" date="2025-04" db="UniProtKB">
        <authorList>
            <consortium name="RefSeq"/>
        </authorList>
    </citation>
    <scope>IDENTIFICATION</scope>
    <source>
        <tissue evidence="15 16">Gonads</tissue>
    </source>
</reference>
<keyword evidence="8" id="KW-1015">Disulfide bond</keyword>
<dbReference type="RefSeq" id="XP_030766399.1">
    <property type="nucleotide sequence ID" value="XM_030910539.1"/>
</dbReference>
<dbReference type="Gene3D" id="2.10.90.10">
    <property type="entry name" value="Cystine-knot cytokines"/>
    <property type="match status" value="1"/>
</dbReference>
<feature type="compositionally biased region" description="Basic and acidic residues" evidence="11">
    <location>
        <begin position="22"/>
        <end position="34"/>
    </location>
</feature>
<accession>A0A6J2YT00</accession>
<dbReference type="PROSITE" id="PS00250">
    <property type="entry name" value="TGF_BETA_1"/>
    <property type="match status" value="1"/>
</dbReference>
<dbReference type="PROSITE" id="PS51362">
    <property type="entry name" value="TGF_BETA_2"/>
    <property type="match status" value="1"/>
</dbReference>
<dbReference type="InterPro" id="IPR015615">
    <property type="entry name" value="TGF-beta-rel"/>
</dbReference>
<sequence>MNFGWLITLAVLAFIEANKTAEEANKTKESEPKSKQTQTNETVPPFPKEYIQAVEKNLLSLFGLKNRPGKIDMSKIFVPDELVKLYELQSGLKFVTSAIPKPGAFLTTANTVRSFLHIESPIDQRFRKTNKFRLKFEPNIPEIEVFKHAELSLRRNAIKNNTKKNAVSKQHSAYVRILVEDIIKPGIKGKHGPIKRLIESKQIDIRCNGSLKLDLTEAVERWLDNPSENHGVIVTILGAASHAKNHVRLKRDLNEPKDDWARIQPVLYTFTDDKKNTEANIKNLKKRRTKRASRKHLRRKSENVQCSRHKMYVNFGDVGWSDWIVAPPGYDAYYCSGECKFPLADHLNTTNHAIVQLLTNSVNPAKVPKPCCVPTQLNAISMLYLDDDKKVVLKNYKEMVVTGCGCR</sequence>
<dbReference type="RefSeq" id="XP_030766398.1">
    <property type="nucleotide sequence ID" value="XM_030910538.1"/>
</dbReference>
<dbReference type="FunFam" id="2.10.90.10:FF:000103">
    <property type="entry name" value="Bone morphogenetic protein 16"/>
    <property type="match status" value="1"/>
</dbReference>
<protein>
    <submittedName>
        <fullName evidence="15 16">Protein decapentaplegic-like</fullName>
    </submittedName>
</protein>
<dbReference type="GO" id="GO:0008083">
    <property type="term" value="F:growth factor activity"/>
    <property type="evidence" value="ECO:0007669"/>
    <property type="project" value="UniProtKB-KW"/>
</dbReference>